<reference evidence="2 3" key="1">
    <citation type="submission" date="2020-02" db="EMBL/GenBank/DDBJ databases">
        <authorList>
            <person name="Li X.-J."/>
            <person name="Feng X.-M."/>
        </authorList>
    </citation>
    <scope>NUCLEOTIDE SEQUENCE [LARGE SCALE GENOMIC DNA]</scope>
    <source>
        <strain evidence="2 3">CGMCC 4.7225</strain>
    </source>
</reference>
<dbReference type="Proteomes" id="UP000469185">
    <property type="component" value="Unassembled WGS sequence"/>
</dbReference>
<proteinExistence type="predicted"/>
<dbReference type="Pfam" id="PF03009">
    <property type="entry name" value="GDPD"/>
    <property type="match status" value="1"/>
</dbReference>
<evidence type="ECO:0000313" key="3">
    <source>
        <dbReference type="Proteomes" id="UP000469185"/>
    </source>
</evidence>
<name>A0A6N9YSJ0_9ACTN</name>
<keyword evidence="3" id="KW-1185">Reference proteome</keyword>
<dbReference type="AlphaFoldDB" id="A0A6N9YSJ0"/>
<dbReference type="GO" id="GO:0008081">
    <property type="term" value="F:phosphoric diester hydrolase activity"/>
    <property type="evidence" value="ECO:0007669"/>
    <property type="project" value="InterPro"/>
</dbReference>
<dbReference type="PANTHER" id="PTHR46211:SF1">
    <property type="entry name" value="GLYCEROPHOSPHODIESTER PHOSPHODIESTERASE, CYTOPLASMIC"/>
    <property type="match status" value="1"/>
</dbReference>
<dbReference type="RefSeq" id="WP_163820789.1">
    <property type="nucleotide sequence ID" value="NZ_JAAGOB010000015.1"/>
</dbReference>
<organism evidence="2 3">
    <name type="scientific">Phytoactinopolyspora alkaliphila</name>
    <dbReference type="NCBI Taxonomy" id="1783498"/>
    <lineage>
        <taxon>Bacteria</taxon>
        <taxon>Bacillati</taxon>
        <taxon>Actinomycetota</taxon>
        <taxon>Actinomycetes</taxon>
        <taxon>Jiangellales</taxon>
        <taxon>Jiangellaceae</taxon>
        <taxon>Phytoactinopolyspora</taxon>
    </lineage>
</organism>
<dbReference type="InterPro" id="IPR030395">
    <property type="entry name" value="GP_PDE_dom"/>
</dbReference>
<sequence>MLTLIGHRGTPSEFTENTVTSLRNAEALGADGVEFDVRLTRDGVPVLLHDADLNRIWGRPDQLADVDFGDVSDILPSLADVLDAVSIQLVVDCKGSGTVQRAIPVLRDGAALDRSVFIGQHEVLREVRAELPDARLALSWAGDSTPPAQVVEALQPEIMNVRWRDLDPSVLGWYRSVGLTTWWTYTIDDANALRQAVDLGFTGLITNDLPGVSAAATKTGVAG</sequence>
<dbReference type="SUPFAM" id="SSF51695">
    <property type="entry name" value="PLC-like phosphodiesterases"/>
    <property type="match status" value="1"/>
</dbReference>
<dbReference type="EMBL" id="JAAGOB010000015">
    <property type="protein sequence ID" value="NED98006.1"/>
    <property type="molecule type" value="Genomic_DNA"/>
</dbReference>
<dbReference type="PROSITE" id="PS51704">
    <property type="entry name" value="GP_PDE"/>
    <property type="match status" value="1"/>
</dbReference>
<dbReference type="Gene3D" id="3.20.20.190">
    <property type="entry name" value="Phosphatidylinositol (PI) phosphodiesterase"/>
    <property type="match status" value="1"/>
</dbReference>
<gene>
    <name evidence="2" type="ORF">G1H11_22160</name>
</gene>
<dbReference type="CDD" id="cd08556">
    <property type="entry name" value="GDPD"/>
    <property type="match status" value="1"/>
</dbReference>
<accession>A0A6N9YSJ0</accession>
<dbReference type="InterPro" id="IPR017946">
    <property type="entry name" value="PLC-like_Pdiesterase_TIM-brl"/>
</dbReference>
<evidence type="ECO:0000259" key="1">
    <source>
        <dbReference type="PROSITE" id="PS51704"/>
    </source>
</evidence>
<dbReference type="PANTHER" id="PTHR46211">
    <property type="entry name" value="GLYCEROPHOSPHORYL DIESTER PHOSPHODIESTERASE"/>
    <property type="match status" value="1"/>
</dbReference>
<evidence type="ECO:0000313" key="2">
    <source>
        <dbReference type="EMBL" id="NED98006.1"/>
    </source>
</evidence>
<comment type="caution">
    <text evidence="2">The sequence shown here is derived from an EMBL/GenBank/DDBJ whole genome shotgun (WGS) entry which is preliminary data.</text>
</comment>
<dbReference type="GO" id="GO:0006629">
    <property type="term" value="P:lipid metabolic process"/>
    <property type="evidence" value="ECO:0007669"/>
    <property type="project" value="InterPro"/>
</dbReference>
<protein>
    <submittedName>
        <fullName evidence="2">Glycerophosphodiester phosphodiesterase</fullName>
    </submittedName>
</protein>
<feature type="domain" description="GP-PDE" evidence="1">
    <location>
        <begin position="2"/>
        <end position="216"/>
    </location>
</feature>